<evidence type="ECO:0000256" key="1">
    <source>
        <dbReference type="SAM" id="MobiDB-lite"/>
    </source>
</evidence>
<feature type="region of interest" description="Disordered" evidence="1">
    <location>
        <begin position="273"/>
        <end position="295"/>
    </location>
</feature>
<protein>
    <submittedName>
        <fullName evidence="3">20453_t:CDS:1</fullName>
    </submittedName>
</protein>
<name>A0A9N9I1M0_9GLOM</name>
<dbReference type="OrthoDB" id="2429651at2759"/>
<gene>
    <name evidence="3" type="ORF">CPELLU_LOCUS12642</name>
</gene>
<dbReference type="Proteomes" id="UP000789759">
    <property type="component" value="Unassembled WGS sequence"/>
</dbReference>
<proteinExistence type="predicted"/>
<dbReference type="EMBL" id="CAJVQA010012440">
    <property type="protein sequence ID" value="CAG8716645.1"/>
    <property type="molecule type" value="Genomic_DNA"/>
</dbReference>
<keyword evidence="4" id="KW-1185">Reference proteome</keyword>
<dbReference type="AlphaFoldDB" id="A0A9N9I1M0"/>
<comment type="caution">
    <text evidence="3">The sequence shown here is derived from an EMBL/GenBank/DDBJ whole genome shotgun (WGS) entry which is preliminary data.</text>
</comment>
<evidence type="ECO:0000256" key="2">
    <source>
        <dbReference type="SAM" id="SignalP"/>
    </source>
</evidence>
<feature type="signal peptide" evidence="2">
    <location>
        <begin position="1"/>
        <end position="18"/>
    </location>
</feature>
<feature type="region of interest" description="Disordered" evidence="1">
    <location>
        <begin position="507"/>
        <end position="541"/>
    </location>
</feature>
<accession>A0A9N9I1M0</accession>
<feature type="compositionally biased region" description="Basic and acidic residues" evidence="1">
    <location>
        <begin position="517"/>
        <end position="541"/>
    </location>
</feature>
<evidence type="ECO:0000313" key="4">
    <source>
        <dbReference type="Proteomes" id="UP000789759"/>
    </source>
</evidence>
<reference evidence="3" key="1">
    <citation type="submission" date="2021-06" db="EMBL/GenBank/DDBJ databases">
        <authorList>
            <person name="Kallberg Y."/>
            <person name="Tangrot J."/>
            <person name="Rosling A."/>
        </authorList>
    </citation>
    <scope>NUCLEOTIDE SEQUENCE</scope>
    <source>
        <strain evidence="3">FL966</strain>
    </source>
</reference>
<organism evidence="3 4">
    <name type="scientific">Cetraspora pellucida</name>
    <dbReference type="NCBI Taxonomy" id="1433469"/>
    <lineage>
        <taxon>Eukaryota</taxon>
        <taxon>Fungi</taxon>
        <taxon>Fungi incertae sedis</taxon>
        <taxon>Mucoromycota</taxon>
        <taxon>Glomeromycotina</taxon>
        <taxon>Glomeromycetes</taxon>
        <taxon>Diversisporales</taxon>
        <taxon>Gigasporaceae</taxon>
        <taxon>Cetraspora</taxon>
    </lineage>
</organism>
<sequence length="541" mass="61232">MADARCLLVLKLMAPALAKFPPYTGQEPPDDYLNKVIQSWAYLEGHMTVLKNANAGDFDNAVKYNILKSMMGGKYVPVLANNNLVVGNPAINSPDTLWAWMRAKYQQETVGNQQSAIQRLTQERYQPYDTPDTYEAKIRPLLLGVADNDAQVLGFLKSYLTGDFYTWMRIVNPAGINAFFTELKNMWLEHRQNLSGRIPEESSQIANQVQALPSINPVSYSLLLVTPAPQQQGHTISLEDMQKAIQNALVQQKTENQTLVKKVTELESQMAKQTASQTVEPVRQPRGPPPSLQTKKGIENYRLSQYLNNLGIFSTEDLERNYPIKPFQKPFRKKKQVPVNEKILPELSQPETYDELLPKLLLAMRKMCQSHIVQKKESKSDEWFSSLQYLHCNINDLLITNSFLDSASEFGGVNDATINALRWKADKPSDFAIKGNSKHISESLGYVKDKDDKIVTSIGNFAHINNGESEPMLCIGMTWIRKVHGVLDPSKNQFRMKLHGKTYTIPTFSKPSGVSEPEQRTSDMHNDEDLKKNMTHLKSDL</sequence>
<evidence type="ECO:0000313" key="3">
    <source>
        <dbReference type="EMBL" id="CAG8716645.1"/>
    </source>
</evidence>
<feature type="chain" id="PRO_5040510026" evidence="2">
    <location>
        <begin position="19"/>
        <end position="541"/>
    </location>
</feature>
<keyword evidence="2" id="KW-0732">Signal</keyword>